<dbReference type="Proteomes" id="UP000886501">
    <property type="component" value="Unassembled WGS sequence"/>
</dbReference>
<name>A0ACB6ZV66_THEGA</name>
<protein>
    <submittedName>
        <fullName evidence="1">Uncharacterized protein</fullName>
    </submittedName>
</protein>
<accession>A0ACB6ZV66</accession>
<organism evidence="1 2">
    <name type="scientific">Thelephora ganbajun</name>
    <name type="common">Ganba fungus</name>
    <dbReference type="NCBI Taxonomy" id="370292"/>
    <lineage>
        <taxon>Eukaryota</taxon>
        <taxon>Fungi</taxon>
        <taxon>Dikarya</taxon>
        <taxon>Basidiomycota</taxon>
        <taxon>Agaricomycotina</taxon>
        <taxon>Agaricomycetes</taxon>
        <taxon>Thelephorales</taxon>
        <taxon>Thelephoraceae</taxon>
        <taxon>Thelephora</taxon>
    </lineage>
</organism>
<gene>
    <name evidence="1" type="ORF">BDM02DRAFT_1886066</name>
</gene>
<comment type="caution">
    <text evidence="1">The sequence shown here is derived from an EMBL/GenBank/DDBJ whole genome shotgun (WGS) entry which is preliminary data.</text>
</comment>
<evidence type="ECO:0000313" key="2">
    <source>
        <dbReference type="Proteomes" id="UP000886501"/>
    </source>
</evidence>
<proteinExistence type="predicted"/>
<reference evidence="1" key="1">
    <citation type="submission" date="2019-10" db="EMBL/GenBank/DDBJ databases">
        <authorList>
            <consortium name="DOE Joint Genome Institute"/>
            <person name="Kuo A."/>
            <person name="Miyauchi S."/>
            <person name="Kiss E."/>
            <person name="Drula E."/>
            <person name="Kohler A."/>
            <person name="Sanchez-Garcia M."/>
            <person name="Andreopoulos B."/>
            <person name="Barry K.W."/>
            <person name="Bonito G."/>
            <person name="Buee M."/>
            <person name="Carver A."/>
            <person name="Chen C."/>
            <person name="Cichocki N."/>
            <person name="Clum A."/>
            <person name="Culley D."/>
            <person name="Crous P.W."/>
            <person name="Fauchery L."/>
            <person name="Girlanda M."/>
            <person name="Hayes R."/>
            <person name="Keri Z."/>
            <person name="Labutti K."/>
            <person name="Lipzen A."/>
            <person name="Lombard V."/>
            <person name="Magnuson J."/>
            <person name="Maillard F."/>
            <person name="Morin E."/>
            <person name="Murat C."/>
            <person name="Nolan M."/>
            <person name="Ohm R."/>
            <person name="Pangilinan J."/>
            <person name="Pereira M."/>
            <person name="Perotto S."/>
            <person name="Peter M."/>
            <person name="Riley R."/>
            <person name="Sitrit Y."/>
            <person name="Stielow B."/>
            <person name="Szollosi G."/>
            <person name="Zifcakova L."/>
            <person name="Stursova M."/>
            <person name="Spatafora J.W."/>
            <person name="Tedersoo L."/>
            <person name="Vaario L.-M."/>
            <person name="Yamada A."/>
            <person name="Yan M."/>
            <person name="Wang P."/>
            <person name="Xu J."/>
            <person name="Bruns T."/>
            <person name="Baldrian P."/>
            <person name="Vilgalys R."/>
            <person name="Henrissat B."/>
            <person name="Grigoriev I.V."/>
            <person name="Hibbett D."/>
            <person name="Nagy L.G."/>
            <person name="Martin F.M."/>
        </authorList>
    </citation>
    <scope>NUCLEOTIDE SEQUENCE</scope>
    <source>
        <strain evidence="1">P2</strain>
    </source>
</reference>
<keyword evidence="2" id="KW-1185">Reference proteome</keyword>
<evidence type="ECO:0000313" key="1">
    <source>
        <dbReference type="EMBL" id="KAF9653298.1"/>
    </source>
</evidence>
<reference evidence="1" key="2">
    <citation type="journal article" date="2020" name="Nat. Commun.">
        <title>Large-scale genome sequencing of mycorrhizal fungi provides insights into the early evolution of symbiotic traits.</title>
        <authorList>
            <person name="Miyauchi S."/>
            <person name="Kiss E."/>
            <person name="Kuo A."/>
            <person name="Drula E."/>
            <person name="Kohler A."/>
            <person name="Sanchez-Garcia M."/>
            <person name="Morin E."/>
            <person name="Andreopoulos B."/>
            <person name="Barry K.W."/>
            <person name="Bonito G."/>
            <person name="Buee M."/>
            <person name="Carver A."/>
            <person name="Chen C."/>
            <person name="Cichocki N."/>
            <person name="Clum A."/>
            <person name="Culley D."/>
            <person name="Crous P.W."/>
            <person name="Fauchery L."/>
            <person name="Girlanda M."/>
            <person name="Hayes R.D."/>
            <person name="Keri Z."/>
            <person name="LaButti K."/>
            <person name="Lipzen A."/>
            <person name="Lombard V."/>
            <person name="Magnuson J."/>
            <person name="Maillard F."/>
            <person name="Murat C."/>
            <person name="Nolan M."/>
            <person name="Ohm R.A."/>
            <person name="Pangilinan J."/>
            <person name="Pereira M.F."/>
            <person name="Perotto S."/>
            <person name="Peter M."/>
            <person name="Pfister S."/>
            <person name="Riley R."/>
            <person name="Sitrit Y."/>
            <person name="Stielow J.B."/>
            <person name="Szollosi G."/>
            <person name="Zifcakova L."/>
            <person name="Stursova M."/>
            <person name="Spatafora J.W."/>
            <person name="Tedersoo L."/>
            <person name="Vaario L.M."/>
            <person name="Yamada A."/>
            <person name="Yan M."/>
            <person name="Wang P."/>
            <person name="Xu J."/>
            <person name="Bruns T."/>
            <person name="Baldrian P."/>
            <person name="Vilgalys R."/>
            <person name="Dunand C."/>
            <person name="Henrissat B."/>
            <person name="Grigoriev I.V."/>
            <person name="Hibbett D."/>
            <person name="Nagy L.G."/>
            <person name="Martin F.M."/>
        </authorList>
    </citation>
    <scope>NUCLEOTIDE SEQUENCE</scope>
    <source>
        <strain evidence="1">P2</strain>
    </source>
</reference>
<sequence>MDREVNIDSIRVLGEQIKEHEGAIIKLKRARNSLLNVFTLPPEVLDNIFCWNVTLSGDFDGLKKGSYNFLLVFHHWFEIASRTPELWTFWGNNLEDWEKRHPRSRVCVPLDLVLDEAINMFGSFSESQRMALEDRAARDTIRRVHLQSDVDGLPASIISSLLSPSGGLRTNSLESLILYNDDQTPLGVSFLAHSRLPKLRHLELTRCTISSWDRLTSQTTLLTTLRLLSNVSPTPTMPQLLLILASNPHLQKLALNTHAIPNDTGDGSPDRLPLPSRVVWKPTQLASNWRSLPYVFGGD</sequence>
<dbReference type="EMBL" id="MU117964">
    <property type="protein sequence ID" value="KAF9653298.1"/>
    <property type="molecule type" value="Genomic_DNA"/>
</dbReference>